<accession>A0AAN7UEI0</accession>
<evidence type="ECO:0000313" key="1">
    <source>
        <dbReference type="EMBL" id="KAK5626202.1"/>
    </source>
</evidence>
<keyword evidence="2" id="KW-1185">Reference proteome</keyword>
<reference evidence="1 2" key="1">
    <citation type="submission" date="2023-10" db="EMBL/GenBank/DDBJ databases">
        <title>Draft genome sequence of Xylaria bambusicola isolate GMP-LS, the root and basal stem rot pathogen of sugarcane in Indonesia.</title>
        <authorList>
            <person name="Selvaraj P."/>
            <person name="Muralishankar V."/>
            <person name="Muruganantham S."/>
            <person name="Sp S."/>
            <person name="Haryani S."/>
            <person name="Lau K.J.X."/>
            <person name="Naqvi N.I."/>
        </authorList>
    </citation>
    <scope>NUCLEOTIDE SEQUENCE [LARGE SCALE GENOMIC DNA]</scope>
    <source>
        <strain evidence="1">GMP-LS</strain>
    </source>
</reference>
<gene>
    <name evidence="1" type="ORF">RRF57_001917</name>
</gene>
<dbReference type="Proteomes" id="UP001305414">
    <property type="component" value="Unassembled WGS sequence"/>
</dbReference>
<comment type="caution">
    <text evidence="1">The sequence shown here is derived from an EMBL/GenBank/DDBJ whole genome shotgun (WGS) entry which is preliminary data.</text>
</comment>
<name>A0AAN7UEI0_9PEZI</name>
<proteinExistence type="predicted"/>
<organism evidence="1 2">
    <name type="scientific">Xylaria bambusicola</name>
    <dbReference type="NCBI Taxonomy" id="326684"/>
    <lineage>
        <taxon>Eukaryota</taxon>
        <taxon>Fungi</taxon>
        <taxon>Dikarya</taxon>
        <taxon>Ascomycota</taxon>
        <taxon>Pezizomycotina</taxon>
        <taxon>Sordariomycetes</taxon>
        <taxon>Xylariomycetidae</taxon>
        <taxon>Xylariales</taxon>
        <taxon>Xylariaceae</taxon>
        <taxon>Xylaria</taxon>
    </lineage>
</organism>
<sequence length="114" mass="12453">MLGLMLVRDRVHVSPRSECGSRKVGIKVSLSVVGCICLLEAWFEGSISCARRRSAYGCLRASHPPDPEALRKVRNKRGERLKLEVDGAGIGWPVMSAVAAERMEETGQTAANRC</sequence>
<dbReference type="EMBL" id="JAWHQM010000003">
    <property type="protein sequence ID" value="KAK5626202.1"/>
    <property type="molecule type" value="Genomic_DNA"/>
</dbReference>
<dbReference type="AlphaFoldDB" id="A0AAN7UEI0"/>
<protein>
    <submittedName>
        <fullName evidence="1">Uncharacterized protein</fullName>
    </submittedName>
</protein>
<evidence type="ECO:0000313" key="2">
    <source>
        <dbReference type="Proteomes" id="UP001305414"/>
    </source>
</evidence>